<evidence type="ECO:0000313" key="4">
    <source>
        <dbReference type="EMBL" id="KAK8086484.1"/>
    </source>
</evidence>
<evidence type="ECO:0000256" key="2">
    <source>
        <dbReference type="ARBA" id="ARBA00023002"/>
    </source>
</evidence>
<dbReference type="InterPro" id="IPR002347">
    <property type="entry name" value="SDR_fam"/>
</dbReference>
<comment type="similarity">
    <text evidence="1">Belongs to the short-chain dehydrogenases/reductases (SDR) family.</text>
</comment>
<feature type="region of interest" description="Disordered" evidence="3">
    <location>
        <begin position="173"/>
        <end position="198"/>
    </location>
</feature>
<feature type="compositionally biased region" description="Polar residues" evidence="3">
    <location>
        <begin position="175"/>
        <end position="195"/>
    </location>
</feature>
<sequence>MRRFLSFFPSTNTRTTEMAVFRLFNAATEKVGMCPQMTPEVFFQQLKSVVNWISDRPTSQNMANVPASTIHQFFVSCIIARSRVTVVLDNVKEDPFFMEAQCNPEWLKKSIMTEGIDNFKKVFRQTYPFDEKRLIQYGLTASYDSDHEGLDESDEEDFDETWLEDLAIDKENSDDTSMQDVATNEENSDETSTQDVDIASYVPFDQTNPDEYNRVLGINAKSVFLVIRVVTKVMQSQEPAVVDLGRHVNREVDRGSIVNVSSMMAHFAVATKLPYTASKHAITGITRAAVMDYKSFGIRINDVCPIWVKTPMFEEESRRTPQMPQIIETLSPLKRPIEPDEVSAACLYLCIPRSLATNGASLTLDTGLTAGPMIA</sequence>
<dbReference type="PANTHER" id="PTHR24321:SF12">
    <property type="entry name" value="SHORT-CHAIN DEHYDROGENASE_REDUCTASE FAMILY, PUTATIVE (AFU_ORTHOLOGUE AFUA_5G14340)-RELATED"/>
    <property type="match status" value="1"/>
</dbReference>
<dbReference type="Pfam" id="PF13561">
    <property type="entry name" value="adh_short_C2"/>
    <property type="match status" value="1"/>
</dbReference>
<dbReference type="PRINTS" id="PR00081">
    <property type="entry name" value="GDHRDH"/>
</dbReference>
<evidence type="ECO:0000313" key="5">
    <source>
        <dbReference type="Proteomes" id="UP001480595"/>
    </source>
</evidence>
<dbReference type="Gene3D" id="3.40.50.720">
    <property type="entry name" value="NAD(P)-binding Rossmann-like Domain"/>
    <property type="match status" value="1"/>
</dbReference>
<organism evidence="4 5">
    <name type="scientific">Apiospora phragmitis</name>
    <dbReference type="NCBI Taxonomy" id="2905665"/>
    <lineage>
        <taxon>Eukaryota</taxon>
        <taxon>Fungi</taxon>
        <taxon>Dikarya</taxon>
        <taxon>Ascomycota</taxon>
        <taxon>Pezizomycotina</taxon>
        <taxon>Sordariomycetes</taxon>
        <taxon>Xylariomycetidae</taxon>
        <taxon>Amphisphaeriales</taxon>
        <taxon>Apiosporaceae</taxon>
        <taxon>Apiospora</taxon>
    </lineage>
</organism>
<comment type="caution">
    <text evidence="4">The sequence shown here is derived from an EMBL/GenBank/DDBJ whole genome shotgun (WGS) entry which is preliminary data.</text>
</comment>
<dbReference type="RefSeq" id="XP_066721008.1">
    <property type="nucleotide sequence ID" value="XM_066852867.1"/>
</dbReference>
<evidence type="ECO:0000256" key="3">
    <source>
        <dbReference type="SAM" id="MobiDB-lite"/>
    </source>
</evidence>
<keyword evidence="2" id="KW-0560">Oxidoreductase</keyword>
<proteinExistence type="inferred from homology"/>
<dbReference type="GeneID" id="92085930"/>
<dbReference type="EMBL" id="JAQQWL010000002">
    <property type="protein sequence ID" value="KAK8086484.1"/>
    <property type="molecule type" value="Genomic_DNA"/>
</dbReference>
<evidence type="ECO:0000256" key="1">
    <source>
        <dbReference type="ARBA" id="ARBA00006484"/>
    </source>
</evidence>
<keyword evidence="5" id="KW-1185">Reference proteome</keyword>
<dbReference type="PANTHER" id="PTHR24321">
    <property type="entry name" value="DEHYDROGENASES, SHORT CHAIN"/>
    <property type="match status" value="1"/>
</dbReference>
<name>A0ABR1WTK2_9PEZI</name>
<dbReference type="SUPFAM" id="SSF51735">
    <property type="entry name" value="NAD(P)-binding Rossmann-fold domains"/>
    <property type="match status" value="1"/>
</dbReference>
<accession>A0ABR1WTK2</accession>
<dbReference type="Proteomes" id="UP001480595">
    <property type="component" value="Unassembled WGS sequence"/>
</dbReference>
<protein>
    <submittedName>
        <fullName evidence="4">Oxidoreductase</fullName>
    </submittedName>
</protein>
<gene>
    <name evidence="4" type="ORF">PG994_001458</name>
</gene>
<dbReference type="InterPro" id="IPR036291">
    <property type="entry name" value="NAD(P)-bd_dom_sf"/>
</dbReference>
<dbReference type="CDD" id="cd05233">
    <property type="entry name" value="SDR_c"/>
    <property type="match status" value="1"/>
</dbReference>
<reference evidence="4 5" key="1">
    <citation type="submission" date="2023-01" db="EMBL/GenBank/DDBJ databases">
        <title>Analysis of 21 Apiospora genomes using comparative genomics revels a genus with tremendous synthesis potential of carbohydrate active enzymes and secondary metabolites.</title>
        <authorList>
            <person name="Sorensen T."/>
        </authorList>
    </citation>
    <scope>NUCLEOTIDE SEQUENCE [LARGE SCALE GENOMIC DNA]</scope>
    <source>
        <strain evidence="4 5">CBS 135458</strain>
    </source>
</reference>